<dbReference type="Pfam" id="PF13489">
    <property type="entry name" value="Methyltransf_23"/>
    <property type="match status" value="1"/>
</dbReference>
<reference evidence="1 2" key="1">
    <citation type="submission" date="2016-05" db="EMBL/GenBank/DDBJ databases">
        <title>Genome sequence of Pseudomonas stutzeri 273 and identification of the exopolysaccharide biosynthesis locus.</title>
        <authorList>
            <person name="Wu S."/>
            <person name="Sun C."/>
        </authorList>
    </citation>
    <scope>NUCLEOTIDE SEQUENCE [LARGE SCALE GENOMIC DNA]</scope>
    <source>
        <strain evidence="1 2">273</strain>
    </source>
</reference>
<dbReference type="AlphaFoldDB" id="A0A172WP76"/>
<dbReference type="InterPro" id="IPR029063">
    <property type="entry name" value="SAM-dependent_MTases_sf"/>
</dbReference>
<dbReference type="EMBL" id="CP015641">
    <property type="protein sequence ID" value="ANF25200.1"/>
    <property type="molecule type" value="Genomic_DNA"/>
</dbReference>
<dbReference type="Gene3D" id="3.40.50.150">
    <property type="entry name" value="Vaccinia Virus protein VP39"/>
    <property type="match status" value="1"/>
</dbReference>
<evidence type="ECO:0000313" key="2">
    <source>
        <dbReference type="Proteomes" id="UP000077787"/>
    </source>
</evidence>
<organism evidence="1 2">
    <name type="scientific">Stutzerimonas stutzeri</name>
    <name type="common">Pseudomonas stutzeri</name>
    <dbReference type="NCBI Taxonomy" id="316"/>
    <lineage>
        <taxon>Bacteria</taxon>
        <taxon>Pseudomonadati</taxon>
        <taxon>Pseudomonadota</taxon>
        <taxon>Gammaproteobacteria</taxon>
        <taxon>Pseudomonadales</taxon>
        <taxon>Pseudomonadaceae</taxon>
        <taxon>Stutzerimonas</taxon>
    </lineage>
</organism>
<gene>
    <name evidence="1" type="ORF">PS273GM_08555</name>
</gene>
<proteinExistence type="predicted"/>
<protein>
    <recommendedName>
        <fullName evidence="3">Methyltransferase domain-containing protein</fullName>
    </recommendedName>
</protein>
<sequence length="188" mass="21708">MAREFKKINPLCKYFGLEIDPEYTELAKRYCDFAETIDIDNADSAFYETHRERDCWVFGDTLEHLKDPWKVLRNIRSVIPEKGCVVACIPNAQHWSIQAKLAIGDFRYEESGLLDKTHLRWFTRQTIMELFAHTGFDVIAGWPRTFEEAHRDSFLPLIGEMAKAAGCDPQSAMTDAMALQYVVRAVPR</sequence>
<evidence type="ECO:0000313" key="1">
    <source>
        <dbReference type="EMBL" id="ANF25200.1"/>
    </source>
</evidence>
<accession>A0A172WP76</accession>
<evidence type="ECO:0008006" key="3">
    <source>
        <dbReference type="Google" id="ProtNLM"/>
    </source>
</evidence>
<dbReference type="SUPFAM" id="SSF53335">
    <property type="entry name" value="S-adenosyl-L-methionine-dependent methyltransferases"/>
    <property type="match status" value="1"/>
</dbReference>
<name>A0A172WP76_STUST</name>
<dbReference type="Proteomes" id="UP000077787">
    <property type="component" value="Chromosome"/>
</dbReference>